<evidence type="ECO:0000256" key="1">
    <source>
        <dbReference type="SAM" id="Phobius"/>
    </source>
</evidence>
<feature type="transmembrane region" description="Helical" evidence="1">
    <location>
        <begin position="12"/>
        <end position="31"/>
    </location>
</feature>
<dbReference type="AlphaFoldDB" id="A0A0E9TSP6"/>
<reference evidence="2" key="1">
    <citation type="submission" date="2014-11" db="EMBL/GenBank/DDBJ databases">
        <authorList>
            <person name="Amaro Gonzalez C."/>
        </authorList>
    </citation>
    <scope>NUCLEOTIDE SEQUENCE</scope>
</reference>
<protein>
    <submittedName>
        <fullName evidence="2">Uncharacterized protein</fullName>
    </submittedName>
</protein>
<reference evidence="2" key="2">
    <citation type="journal article" date="2015" name="Fish Shellfish Immunol.">
        <title>Early steps in the European eel (Anguilla anguilla)-Vibrio vulnificus interaction in the gills: Role of the RtxA13 toxin.</title>
        <authorList>
            <person name="Callol A."/>
            <person name="Pajuelo D."/>
            <person name="Ebbesson L."/>
            <person name="Teles M."/>
            <person name="MacKenzie S."/>
            <person name="Amaro C."/>
        </authorList>
    </citation>
    <scope>NUCLEOTIDE SEQUENCE</scope>
</reference>
<evidence type="ECO:0000313" key="2">
    <source>
        <dbReference type="EMBL" id="JAH56591.1"/>
    </source>
</evidence>
<keyword evidence="1" id="KW-0472">Membrane</keyword>
<accession>A0A0E9TSP6</accession>
<proteinExistence type="predicted"/>
<keyword evidence="1" id="KW-0812">Transmembrane</keyword>
<sequence>MFLICQTDVWRFFFIMMRINWSATVEVFLGLPGPL</sequence>
<name>A0A0E9TSP6_ANGAN</name>
<keyword evidence="1" id="KW-1133">Transmembrane helix</keyword>
<organism evidence="2">
    <name type="scientific">Anguilla anguilla</name>
    <name type="common">European freshwater eel</name>
    <name type="synonym">Muraena anguilla</name>
    <dbReference type="NCBI Taxonomy" id="7936"/>
    <lineage>
        <taxon>Eukaryota</taxon>
        <taxon>Metazoa</taxon>
        <taxon>Chordata</taxon>
        <taxon>Craniata</taxon>
        <taxon>Vertebrata</taxon>
        <taxon>Euteleostomi</taxon>
        <taxon>Actinopterygii</taxon>
        <taxon>Neopterygii</taxon>
        <taxon>Teleostei</taxon>
        <taxon>Anguilliformes</taxon>
        <taxon>Anguillidae</taxon>
        <taxon>Anguilla</taxon>
    </lineage>
</organism>
<dbReference type="EMBL" id="GBXM01051986">
    <property type="protein sequence ID" value="JAH56591.1"/>
    <property type="molecule type" value="Transcribed_RNA"/>
</dbReference>